<evidence type="ECO:0000256" key="1">
    <source>
        <dbReference type="SAM" id="Coils"/>
    </source>
</evidence>
<keyword evidence="2" id="KW-1133">Transmembrane helix</keyword>
<evidence type="ECO:0000259" key="3">
    <source>
        <dbReference type="Pfam" id="PF04892"/>
    </source>
</evidence>
<dbReference type="InterPro" id="IPR006976">
    <property type="entry name" value="VanZ-like"/>
</dbReference>
<feature type="transmembrane region" description="Helical" evidence="2">
    <location>
        <begin position="104"/>
        <end position="122"/>
    </location>
</feature>
<name>A0A374NVP3_9FIRM</name>
<gene>
    <name evidence="4" type="ORF">DXD91_00215</name>
</gene>
<protein>
    <submittedName>
        <fullName evidence="4">VanZ family protein</fullName>
    </submittedName>
</protein>
<keyword evidence="2" id="KW-0472">Membrane</keyword>
<feature type="coiled-coil region" evidence="1">
    <location>
        <begin position="130"/>
        <end position="192"/>
    </location>
</feature>
<evidence type="ECO:0000256" key="2">
    <source>
        <dbReference type="SAM" id="Phobius"/>
    </source>
</evidence>
<organism evidence="4 5">
    <name type="scientific">Anaerobutyricum hallii</name>
    <dbReference type="NCBI Taxonomy" id="39488"/>
    <lineage>
        <taxon>Bacteria</taxon>
        <taxon>Bacillati</taxon>
        <taxon>Bacillota</taxon>
        <taxon>Clostridia</taxon>
        <taxon>Lachnospirales</taxon>
        <taxon>Lachnospiraceae</taxon>
        <taxon>Anaerobutyricum</taxon>
    </lineage>
</organism>
<dbReference type="Proteomes" id="UP000262524">
    <property type="component" value="Unassembled WGS sequence"/>
</dbReference>
<keyword evidence="1" id="KW-0175">Coiled coil</keyword>
<sequence length="270" mass="31552">MWSKREADTSMRGLPFYVKREAFARADTRQRVAYILSAVLVITMLCVIFRFSAADATHSSHLSEGVCIRLVRELNSVFPEQFPKEKLVKVAEAIEYPIRKCAHFTEYAVLGITVNLYLWMCYRMEMLLSRKKKAKDIQRTEEKLQKTVKQKAVVQENVLPEIRNIKEKVTAQESATQETEIARQTVENTEQKMELSIWNFIIRAEIFCALYACSDEFHQYFVPGRSCKFFDVCVDSTGTFFGALLFWGIFHLREQKRERKRQEISKKSKS</sequence>
<reference evidence="4 5" key="1">
    <citation type="submission" date="2018-08" db="EMBL/GenBank/DDBJ databases">
        <title>A genome reference for cultivated species of the human gut microbiota.</title>
        <authorList>
            <person name="Zou Y."/>
            <person name="Xue W."/>
            <person name="Luo G."/>
        </authorList>
    </citation>
    <scope>NUCLEOTIDE SEQUENCE [LARGE SCALE GENOMIC DNA]</scope>
    <source>
        <strain evidence="4 5">TM10-1AC</strain>
    </source>
</reference>
<dbReference type="NCBIfam" id="NF037970">
    <property type="entry name" value="vanZ_1"/>
    <property type="match status" value="2"/>
</dbReference>
<proteinExistence type="predicted"/>
<accession>A0A374NVP3</accession>
<dbReference type="AlphaFoldDB" id="A0A374NVP3"/>
<evidence type="ECO:0000313" key="4">
    <source>
        <dbReference type="EMBL" id="RGI92941.1"/>
    </source>
</evidence>
<dbReference type="OrthoDB" id="291892at2"/>
<comment type="caution">
    <text evidence="4">The sequence shown here is derived from an EMBL/GenBank/DDBJ whole genome shotgun (WGS) entry which is preliminary data.</text>
</comment>
<dbReference type="RefSeq" id="WP_055181997.1">
    <property type="nucleotide sequence ID" value="NZ_BLYK01000043.1"/>
</dbReference>
<evidence type="ECO:0000313" key="5">
    <source>
        <dbReference type="Proteomes" id="UP000262524"/>
    </source>
</evidence>
<keyword evidence="2" id="KW-0812">Transmembrane</keyword>
<dbReference type="Pfam" id="PF04892">
    <property type="entry name" value="VanZ"/>
    <property type="match status" value="1"/>
</dbReference>
<feature type="domain" description="VanZ-like" evidence="3">
    <location>
        <begin position="39"/>
        <end position="247"/>
    </location>
</feature>
<feature type="transmembrane region" description="Helical" evidence="2">
    <location>
        <begin position="32"/>
        <end position="53"/>
    </location>
</feature>
<dbReference type="EMBL" id="QSOE01000001">
    <property type="protein sequence ID" value="RGI92941.1"/>
    <property type="molecule type" value="Genomic_DNA"/>
</dbReference>